<keyword evidence="3" id="KW-0813">Transport</keyword>
<dbReference type="GO" id="GO:0015833">
    <property type="term" value="P:peptide transport"/>
    <property type="evidence" value="ECO:0007669"/>
    <property type="project" value="InterPro"/>
</dbReference>
<evidence type="ECO:0000256" key="6">
    <source>
        <dbReference type="ARBA" id="ARBA00022840"/>
    </source>
</evidence>
<evidence type="ECO:0000259" key="8">
    <source>
        <dbReference type="PROSITE" id="PS50893"/>
    </source>
</evidence>
<reference evidence="10" key="1">
    <citation type="submission" date="2017-06" db="EMBL/GenBank/DDBJ databases">
        <title>Herbaspirillum phytohormonus sp. nov., isolated from the root nodule of Robinia pseudoacacia in lead-zinc mine.</title>
        <authorList>
            <person name="Fan M."/>
            <person name="Lin Y."/>
        </authorList>
    </citation>
    <scope>NUCLEOTIDE SEQUENCE [LARGE SCALE GENOMIC DNA]</scope>
    <source>
        <strain evidence="10">SC-089</strain>
    </source>
</reference>
<comment type="similarity">
    <text evidence="2">Belongs to the ABC transporter superfamily.</text>
</comment>
<dbReference type="RefSeq" id="WP_088603700.1">
    <property type="nucleotide sequence ID" value="NZ_NJIH01000007.1"/>
</dbReference>
<dbReference type="InterPro" id="IPR003593">
    <property type="entry name" value="AAA+_ATPase"/>
</dbReference>
<dbReference type="InterPro" id="IPR003439">
    <property type="entry name" value="ABC_transporter-like_ATP-bd"/>
</dbReference>
<protein>
    <submittedName>
        <fullName evidence="9">Peptide ABC transporter ATP-binding protein</fullName>
    </submittedName>
</protein>
<evidence type="ECO:0000256" key="7">
    <source>
        <dbReference type="ARBA" id="ARBA00023136"/>
    </source>
</evidence>
<name>A0A225MJ75_9BURK</name>
<evidence type="ECO:0000256" key="4">
    <source>
        <dbReference type="ARBA" id="ARBA00022475"/>
    </source>
</evidence>
<dbReference type="AlphaFoldDB" id="A0A225MJ75"/>
<dbReference type="PROSITE" id="PS50893">
    <property type="entry name" value="ABC_TRANSPORTER_2"/>
    <property type="match status" value="1"/>
</dbReference>
<dbReference type="SMART" id="SM00382">
    <property type="entry name" value="AAA"/>
    <property type="match status" value="1"/>
</dbReference>
<dbReference type="Gene3D" id="3.40.50.300">
    <property type="entry name" value="P-loop containing nucleotide triphosphate hydrolases"/>
    <property type="match status" value="1"/>
</dbReference>
<keyword evidence="4" id="KW-1003">Cell membrane</keyword>
<dbReference type="GO" id="GO:0055085">
    <property type="term" value="P:transmembrane transport"/>
    <property type="evidence" value="ECO:0007669"/>
    <property type="project" value="UniProtKB-ARBA"/>
</dbReference>
<dbReference type="FunFam" id="3.40.50.300:FF:000016">
    <property type="entry name" value="Oligopeptide ABC transporter ATP-binding component"/>
    <property type="match status" value="1"/>
</dbReference>
<dbReference type="PANTHER" id="PTHR43297:SF2">
    <property type="entry name" value="DIPEPTIDE TRANSPORT ATP-BINDING PROTEIN DPPD"/>
    <property type="match status" value="1"/>
</dbReference>
<dbReference type="GO" id="GO:0005886">
    <property type="term" value="C:plasma membrane"/>
    <property type="evidence" value="ECO:0007669"/>
    <property type="project" value="UniProtKB-SubCell"/>
</dbReference>
<keyword evidence="10" id="KW-1185">Reference proteome</keyword>
<dbReference type="EMBL" id="NJIH01000007">
    <property type="protein sequence ID" value="OWT58969.1"/>
    <property type="molecule type" value="Genomic_DNA"/>
</dbReference>
<dbReference type="GO" id="GO:0016887">
    <property type="term" value="F:ATP hydrolysis activity"/>
    <property type="evidence" value="ECO:0007669"/>
    <property type="project" value="InterPro"/>
</dbReference>
<dbReference type="Pfam" id="PF00005">
    <property type="entry name" value="ABC_tran"/>
    <property type="match status" value="1"/>
</dbReference>
<evidence type="ECO:0000256" key="3">
    <source>
        <dbReference type="ARBA" id="ARBA00022448"/>
    </source>
</evidence>
<proteinExistence type="inferred from homology"/>
<accession>A0A225MJ75</accession>
<comment type="caution">
    <text evidence="9">The sequence shown here is derived from an EMBL/GenBank/DDBJ whole genome shotgun (WGS) entry which is preliminary data.</text>
</comment>
<evidence type="ECO:0000256" key="1">
    <source>
        <dbReference type="ARBA" id="ARBA00004417"/>
    </source>
</evidence>
<dbReference type="Pfam" id="PF08352">
    <property type="entry name" value="oligo_HPY"/>
    <property type="match status" value="1"/>
</dbReference>
<dbReference type="OrthoDB" id="9802772at2"/>
<keyword evidence="7" id="KW-0472">Membrane</keyword>
<keyword evidence="6 9" id="KW-0067">ATP-binding</keyword>
<gene>
    <name evidence="9" type="ORF">CEY11_12270</name>
</gene>
<dbReference type="InterPro" id="IPR013563">
    <property type="entry name" value="Oligopep_ABC_C"/>
</dbReference>
<evidence type="ECO:0000313" key="9">
    <source>
        <dbReference type="EMBL" id="OWT58969.1"/>
    </source>
</evidence>
<organism evidence="9 10">
    <name type="scientific">Candidimonas nitroreducens</name>
    <dbReference type="NCBI Taxonomy" id="683354"/>
    <lineage>
        <taxon>Bacteria</taxon>
        <taxon>Pseudomonadati</taxon>
        <taxon>Pseudomonadota</taxon>
        <taxon>Betaproteobacteria</taxon>
        <taxon>Burkholderiales</taxon>
        <taxon>Alcaligenaceae</taxon>
        <taxon>Candidimonas</taxon>
    </lineage>
</organism>
<dbReference type="SUPFAM" id="SSF52540">
    <property type="entry name" value="P-loop containing nucleoside triphosphate hydrolases"/>
    <property type="match status" value="1"/>
</dbReference>
<keyword evidence="5" id="KW-0547">Nucleotide-binding</keyword>
<dbReference type="PANTHER" id="PTHR43297">
    <property type="entry name" value="OLIGOPEPTIDE TRANSPORT ATP-BINDING PROTEIN APPD"/>
    <property type="match status" value="1"/>
</dbReference>
<evidence type="ECO:0000313" key="10">
    <source>
        <dbReference type="Proteomes" id="UP000214603"/>
    </source>
</evidence>
<comment type="subcellular location">
    <subcellularLocation>
        <location evidence="1">Cell inner membrane</location>
        <topology evidence="1">Peripheral membrane protein</topology>
    </subcellularLocation>
</comment>
<evidence type="ECO:0000256" key="5">
    <source>
        <dbReference type="ARBA" id="ARBA00022741"/>
    </source>
</evidence>
<dbReference type="CDD" id="cd03257">
    <property type="entry name" value="ABC_NikE_OppD_transporters"/>
    <property type="match status" value="1"/>
</dbReference>
<dbReference type="Proteomes" id="UP000214603">
    <property type="component" value="Unassembled WGS sequence"/>
</dbReference>
<feature type="domain" description="ABC transporter" evidence="8">
    <location>
        <begin position="23"/>
        <end position="274"/>
    </location>
</feature>
<dbReference type="GO" id="GO:0005524">
    <property type="term" value="F:ATP binding"/>
    <property type="evidence" value="ECO:0007669"/>
    <property type="project" value="UniProtKB-KW"/>
</dbReference>
<dbReference type="InterPro" id="IPR027417">
    <property type="entry name" value="P-loop_NTPase"/>
</dbReference>
<dbReference type="NCBIfam" id="TIGR01727">
    <property type="entry name" value="oligo_HPY"/>
    <property type="match status" value="1"/>
</dbReference>
<dbReference type="InterPro" id="IPR050388">
    <property type="entry name" value="ABC_Ni/Peptide_Import"/>
</dbReference>
<evidence type="ECO:0000256" key="2">
    <source>
        <dbReference type="ARBA" id="ARBA00005417"/>
    </source>
</evidence>
<sequence>MKRDSFIATVTNPVTGTPAEPVLRVDGLQTYFFTRNGLVKAVDGVSFQVHAGETLAIVGESGCGKSMTALSVMRLVQSPPGRTVGGTITLDGKDLLGLSEEEMRQVRGNEVSMIFQEPMTSLNPVITVGDQIAEAIVLHQPISKRAALQKAVEMLKLVRIPEAERRAREYPHQLSGGMRQRVMTAMALACNPKVLLADEPTTALDVTIQAQVLALMKELQEQFGTAIVLITHDLGVVAENAQHVIVMYAGKKIEEAPVAEIFERPLHPYTRGLINAVPRLDLATTGQENGRLQEIPGIVPALIDLPDGCTFAPRCAHATDICRQKYPPFEEKSQSHYVACWHSEKLYGEKCGYIERNEAR</sequence>